<dbReference type="Proteomes" id="UP000502248">
    <property type="component" value="Chromosome"/>
</dbReference>
<dbReference type="KEGG" id="cheb:HH215_08300"/>
<dbReference type="Pfam" id="PF12867">
    <property type="entry name" value="DinB_2"/>
    <property type="match status" value="1"/>
</dbReference>
<proteinExistence type="predicted"/>
<evidence type="ECO:0000313" key="3">
    <source>
        <dbReference type="Proteomes" id="UP000502248"/>
    </source>
</evidence>
<evidence type="ECO:0000259" key="1">
    <source>
        <dbReference type="Pfam" id="PF12867"/>
    </source>
</evidence>
<dbReference type="Gene3D" id="1.20.120.450">
    <property type="entry name" value="dinb family like domain"/>
    <property type="match status" value="1"/>
</dbReference>
<dbReference type="EMBL" id="CP051680">
    <property type="protein sequence ID" value="QJD83173.1"/>
    <property type="molecule type" value="Genomic_DNA"/>
</dbReference>
<dbReference type="SUPFAM" id="SSF109854">
    <property type="entry name" value="DinB/YfiT-like putative metalloenzymes"/>
    <property type="match status" value="1"/>
</dbReference>
<evidence type="ECO:0000313" key="2">
    <source>
        <dbReference type="EMBL" id="QJD83173.1"/>
    </source>
</evidence>
<dbReference type="RefSeq" id="WP_169279470.1">
    <property type="nucleotide sequence ID" value="NZ_CP051680.1"/>
</dbReference>
<accession>A0A7Z2VHB9</accession>
<dbReference type="AlphaFoldDB" id="A0A7Z2VHB9"/>
<feature type="domain" description="DinB-like" evidence="1">
    <location>
        <begin position="30"/>
        <end position="165"/>
    </location>
</feature>
<gene>
    <name evidence="2" type="ORF">HH215_08300</name>
</gene>
<name>A0A7Z2VHB9_9BACL</name>
<protein>
    <submittedName>
        <fullName evidence="2">DinB family protein</fullName>
    </submittedName>
</protein>
<dbReference type="InterPro" id="IPR024775">
    <property type="entry name" value="DinB-like"/>
</dbReference>
<organism evidence="2 3">
    <name type="scientific">Cohnella herbarum</name>
    <dbReference type="NCBI Taxonomy" id="2728023"/>
    <lineage>
        <taxon>Bacteria</taxon>
        <taxon>Bacillati</taxon>
        <taxon>Bacillota</taxon>
        <taxon>Bacilli</taxon>
        <taxon>Bacillales</taxon>
        <taxon>Paenibacillaceae</taxon>
        <taxon>Cohnella</taxon>
    </lineage>
</organism>
<dbReference type="InterPro" id="IPR034660">
    <property type="entry name" value="DinB/YfiT-like"/>
</dbReference>
<sequence>MNQRPAKEEYAEYYDQYVRLVPEGKISDILARQLEQTSAYLSDIPEQIGNFRYAPDKWSLKEVIGHINDNERIMAYRLLRIARGDKTSLAGYDQDEFMKGVNFDGYSLADLIDDYISVRKATLTLIRGLTDEQTSRSGTANDNAISARALAYIISGHETHHINIIRERYRIN</sequence>
<reference evidence="2 3" key="1">
    <citation type="submission" date="2020-04" db="EMBL/GenBank/DDBJ databases">
        <title>Genome sequencing of novel species.</title>
        <authorList>
            <person name="Heo J."/>
            <person name="Kim S.-J."/>
            <person name="Kim J.-S."/>
            <person name="Hong S.-B."/>
            <person name="Kwon S.-W."/>
        </authorList>
    </citation>
    <scope>NUCLEOTIDE SEQUENCE [LARGE SCALE GENOMIC DNA]</scope>
    <source>
        <strain evidence="2 3">MFER-1</strain>
    </source>
</reference>
<keyword evidence="3" id="KW-1185">Reference proteome</keyword>